<feature type="binding site" evidence="15 16">
    <location>
        <begin position="133"/>
        <end position="138"/>
    </location>
    <ligand>
        <name>S-adenosyl-L-methionine</name>
        <dbReference type="ChEBI" id="CHEBI:59789"/>
    </ligand>
</feature>
<evidence type="ECO:0000256" key="8">
    <source>
        <dbReference type="ARBA" id="ARBA00022603"/>
    </source>
</evidence>
<dbReference type="Gene3D" id="1.10.1270.20">
    <property type="entry name" value="tRNA(m1g37)methyltransferase, domain 2"/>
    <property type="match status" value="1"/>
</dbReference>
<dbReference type="FunFam" id="3.40.1280.10:FF:000001">
    <property type="entry name" value="tRNA (guanine-N(1)-)-methyltransferase"/>
    <property type="match status" value="1"/>
</dbReference>
<dbReference type="SUPFAM" id="SSF75217">
    <property type="entry name" value="alpha/beta knot"/>
    <property type="match status" value="1"/>
</dbReference>
<feature type="domain" description="tRNA methyltransferase TRMD/TRM10-type" evidence="18">
    <location>
        <begin position="1"/>
        <end position="224"/>
    </location>
</feature>
<keyword evidence="9 15" id="KW-0808">Transferase</keyword>
<dbReference type="EMBL" id="BANT01000064">
    <property type="protein sequence ID" value="GAC58963.1"/>
    <property type="molecule type" value="Genomic_DNA"/>
</dbReference>
<dbReference type="InterPro" id="IPR029028">
    <property type="entry name" value="Alpha/beta_knot_MTases"/>
</dbReference>
<evidence type="ECO:0000256" key="3">
    <source>
        <dbReference type="ARBA" id="ARBA00007630"/>
    </source>
</evidence>
<dbReference type="Gene3D" id="3.40.1280.10">
    <property type="match status" value="1"/>
</dbReference>
<dbReference type="InterPro" id="IPR002649">
    <property type="entry name" value="tRNA_m1G_MeTrfase_TrmD"/>
</dbReference>
<comment type="function">
    <text evidence="1 15 17">Specifically methylates guanosine-37 in various tRNAs.</text>
</comment>
<dbReference type="EC" id="2.1.1.228" evidence="5 15"/>
<dbReference type="Pfam" id="PF01746">
    <property type="entry name" value="tRNA_m1G_MT"/>
    <property type="match status" value="1"/>
</dbReference>
<proteinExistence type="inferred from homology"/>
<dbReference type="HAMAP" id="MF_00605">
    <property type="entry name" value="TrmD"/>
    <property type="match status" value="1"/>
</dbReference>
<evidence type="ECO:0000256" key="1">
    <source>
        <dbReference type="ARBA" id="ARBA00002634"/>
    </source>
</evidence>
<evidence type="ECO:0000256" key="16">
    <source>
        <dbReference type="PIRSR" id="PIRSR000386-1"/>
    </source>
</evidence>
<gene>
    <name evidence="15 19" type="primary">trmD</name>
    <name evidence="19" type="ORF">GOHSU_64_00020</name>
</gene>
<dbReference type="PANTHER" id="PTHR46417:SF1">
    <property type="entry name" value="TRNA (GUANINE-N(1)-)-METHYLTRANSFERASE"/>
    <property type="match status" value="1"/>
</dbReference>
<dbReference type="STRING" id="1121927.GOHSU_64_00020"/>
<dbReference type="PIRSF" id="PIRSF000386">
    <property type="entry name" value="tRNA_mtase"/>
    <property type="match status" value="1"/>
</dbReference>
<evidence type="ECO:0000256" key="17">
    <source>
        <dbReference type="RuleBase" id="RU003464"/>
    </source>
</evidence>
<keyword evidence="10 15" id="KW-0949">S-adenosyl-L-methionine</keyword>
<name>L7LFY3_9ACTN</name>
<evidence type="ECO:0000313" key="20">
    <source>
        <dbReference type="Proteomes" id="UP000053405"/>
    </source>
</evidence>
<evidence type="ECO:0000256" key="6">
    <source>
        <dbReference type="ARBA" id="ARBA00014679"/>
    </source>
</evidence>
<dbReference type="OrthoDB" id="9807416at2"/>
<comment type="similarity">
    <text evidence="3 15 17">Belongs to the RNA methyltransferase TrmD family.</text>
</comment>
<reference evidence="19 20" key="1">
    <citation type="submission" date="2012-12" db="EMBL/GenBank/DDBJ databases">
        <title>Whole genome shotgun sequence of Gordonia hirsuta NBRC 16056.</title>
        <authorList>
            <person name="Isaki-Nakamura S."/>
            <person name="Hosoyama A."/>
            <person name="Tsuchikane K."/>
            <person name="Katsumata H."/>
            <person name="Baba S."/>
            <person name="Yamazaki S."/>
            <person name="Fujita N."/>
        </authorList>
    </citation>
    <scope>NUCLEOTIDE SEQUENCE [LARGE SCALE GENOMIC DNA]</scope>
    <source>
        <strain evidence="19 20">NBRC 16056</strain>
    </source>
</reference>
<keyword evidence="7 15" id="KW-0963">Cytoplasm</keyword>
<feature type="binding site" evidence="15 16">
    <location>
        <position position="109"/>
    </location>
    <ligand>
        <name>S-adenosyl-L-methionine</name>
        <dbReference type="ChEBI" id="CHEBI:59789"/>
    </ligand>
</feature>
<evidence type="ECO:0000313" key="19">
    <source>
        <dbReference type="EMBL" id="GAC58963.1"/>
    </source>
</evidence>
<dbReference type="GO" id="GO:0005829">
    <property type="term" value="C:cytosol"/>
    <property type="evidence" value="ECO:0007669"/>
    <property type="project" value="TreeGrafter"/>
</dbReference>
<evidence type="ECO:0000256" key="13">
    <source>
        <dbReference type="ARBA" id="ARBA00033392"/>
    </source>
</evidence>
<dbReference type="NCBIfam" id="NF000648">
    <property type="entry name" value="PRK00026.1"/>
    <property type="match status" value="1"/>
</dbReference>
<keyword evidence="8 15" id="KW-0489">Methyltransferase</keyword>
<keyword evidence="11 15" id="KW-0819">tRNA processing</keyword>
<comment type="subcellular location">
    <subcellularLocation>
        <location evidence="2 15 17">Cytoplasm</location>
    </subcellularLocation>
</comment>
<evidence type="ECO:0000256" key="15">
    <source>
        <dbReference type="HAMAP-Rule" id="MF_00605"/>
    </source>
</evidence>
<dbReference type="eggNOG" id="COG0336">
    <property type="taxonomic scope" value="Bacteria"/>
</dbReference>
<comment type="caution">
    <text evidence="19">The sequence shown here is derived from an EMBL/GenBank/DDBJ whole genome shotgun (WGS) entry which is preliminary data.</text>
</comment>
<evidence type="ECO:0000256" key="10">
    <source>
        <dbReference type="ARBA" id="ARBA00022691"/>
    </source>
</evidence>
<accession>L7LFY3</accession>
<dbReference type="PANTHER" id="PTHR46417">
    <property type="entry name" value="TRNA (GUANINE-N(1)-)-METHYLTRANSFERASE"/>
    <property type="match status" value="1"/>
</dbReference>
<dbReference type="InterPro" id="IPR023148">
    <property type="entry name" value="tRNA_m1G_MeTrfase_C_sf"/>
</dbReference>
<evidence type="ECO:0000256" key="4">
    <source>
        <dbReference type="ARBA" id="ARBA00011738"/>
    </source>
</evidence>
<comment type="subunit">
    <text evidence="4 15 17">Homodimer.</text>
</comment>
<evidence type="ECO:0000256" key="7">
    <source>
        <dbReference type="ARBA" id="ARBA00022490"/>
    </source>
</evidence>
<dbReference type="NCBIfam" id="TIGR00088">
    <property type="entry name" value="trmD"/>
    <property type="match status" value="1"/>
</dbReference>
<evidence type="ECO:0000256" key="2">
    <source>
        <dbReference type="ARBA" id="ARBA00004496"/>
    </source>
</evidence>
<evidence type="ECO:0000256" key="11">
    <source>
        <dbReference type="ARBA" id="ARBA00022694"/>
    </source>
</evidence>
<keyword evidence="20" id="KW-1185">Reference proteome</keyword>
<dbReference type="InterPro" id="IPR016009">
    <property type="entry name" value="tRNA_MeTrfase_TRMD/TRM10"/>
</dbReference>
<evidence type="ECO:0000259" key="18">
    <source>
        <dbReference type="Pfam" id="PF01746"/>
    </source>
</evidence>
<evidence type="ECO:0000256" key="9">
    <source>
        <dbReference type="ARBA" id="ARBA00022679"/>
    </source>
</evidence>
<dbReference type="Proteomes" id="UP000053405">
    <property type="component" value="Unassembled WGS sequence"/>
</dbReference>
<dbReference type="InterPro" id="IPR029026">
    <property type="entry name" value="tRNA_m1G_MTases_N"/>
</dbReference>
<protein>
    <recommendedName>
        <fullName evidence="6 15">tRNA (guanine-N(1)-)-methyltransferase</fullName>
        <ecNumber evidence="5 15">2.1.1.228</ecNumber>
    </recommendedName>
    <alternativeName>
        <fullName evidence="12 15">M1G-methyltransferase</fullName>
    </alternativeName>
    <alternativeName>
        <fullName evidence="13 15">tRNA [GM37] methyltransferase</fullName>
    </alternativeName>
</protein>
<comment type="catalytic activity">
    <reaction evidence="14 15 17">
        <text>guanosine(37) in tRNA + S-adenosyl-L-methionine = N(1)-methylguanosine(37) in tRNA + S-adenosyl-L-homocysteine + H(+)</text>
        <dbReference type="Rhea" id="RHEA:36899"/>
        <dbReference type="Rhea" id="RHEA-COMP:10145"/>
        <dbReference type="Rhea" id="RHEA-COMP:10147"/>
        <dbReference type="ChEBI" id="CHEBI:15378"/>
        <dbReference type="ChEBI" id="CHEBI:57856"/>
        <dbReference type="ChEBI" id="CHEBI:59789"/>
        <dbReference type="ChEBI" id="CHEBI:73542"/>
        <dbReference type="ChEBI" id="CHEBI:74269"/>
        <dbReference type="EC" id="2.1.1.228"/>
    </reaction>
</comment>
<dbReference type="GO" id="GO:0002939">
    <property type="term" value="P:tRNA N1-guanine methylation"/>
    <property type="evidence" value="ECO:0007669"/>
    <property type="project" value="TreeGrafter"/>
</dbReference>
<evidence type="ECO:0000256" key="12">
    <source>
        <dbReference type="ARBA" id="ARBA00029736"/>
    </source>
</evidence>
<dbReference type="GO" id="GO:0052906">
    <property type="term" value="F:tRNA (guanine(37)-N1)-methyltransferase activity"/>
    <property type="evidence" value="ECO:0007669"/>
    <property type="project" value="UniProtKB-UniRule"/>
</dbReference>
<evidence type="ECO:0000256" key="5">
    <source>
        <dbReference type="ARBA" id="ARBA00012807"/>
    </source>
</evidence>
<organism evidence="19 20">
    <name type="scientific">Gordonia hirsuta DSM 44140 = NBRC 16056</name>
    <dbReference type="NCBI Taxonomy" id="1121927"/>
    <lineage>
        <taxon>Bacteria</taxon>
        <taxon>Bacillati</taxon>
        <taxon>Actinomycetota</taxon>
        <taxon>Actinomycetes</taxon>
        <taxon>Mycobacteriales</taxon>
        <taxon>Gordoniaceae</taxon>
        <taxon>Gordonia</taxon>
    </lineage>
</organism>
<sequence length="228" mass="25133">MRIDVVTIFPEYLEPLRAALLGKAVESGLLQIGIHDLRAWTHDVHRSVDDQPYGGGPGMVMKPDVWGAALDQVCPDEALLVVPTPAGVPFTQATAQRWSREEHLVFACGRYEGIDQRVFDDAARRVRVEEVSLGDFVLIGGEAAVLAMVEATTRLIPGVLGNPASHEEDSFSDGLLEGPSYTRPQSWRGLEVPPVLLSGNHAKVAAWRREQSLVRTRERRPELLPDQD</sequence>
<evidence type="ECO:0000256" key="14">
    <source>
        <dbReference type="ARBA" id="ARBA00047783"/>
    </source>
</evidence>
<dbReference type="AlphaFoldDB" id="L7LFY3"/>
<dbReference type="RefSeq" id="WP_005944156.1">
    <property type="nucleotide sequence ID" value="NZ_ATVK01000071.1"/>
</dbReference>
<dbReference type="CDD" id="cd18080">
    <property type="entry name" value="TrmD-like"/>
    <property type="match status" value="1"/>
</dbReference>
<dbReference type="FunFam" id="1.10.1270.20:FF:000004">
    <property type="entry name" value="tRNA (guanine-N(1)-)-methyltransferase"/>
    <property type="match status" value="1"/>
</dbReference>